<organism evidence="11 12">
    <name type="scientific">Geosporobacter subterraneus DSM 17957</name>
    <dbReference type="NCBI Taxonomy" id="1121919"/>
    <lineage>
        <taxon>Bacteria</taxon>
        <taxon>Bacillati</taxon>
        <taxon>Bacillota</taxon>
        <taxon>Clostridia</taxon>
        <taxon>Peptostreptococcales</taxon>
        <taxon>Thermotaleaceae</taxon>
        <taxon>Geosporobacter</taxon>
    </lineage>
</organism>
<evidence type="ECO:0000259" key="10">
    <source>
        <dbReference type="Pfam" id="PF01425"/>
    </source>
</evidence>
<keyword evidence="11" id="KW-0808">Transferase</keyword>
<evidence type="ECO:0000313" key="12">
    <source>
        <dbReference type="Proteomes" id="UP000184536"/>
    </source>
</evidence>
<dbReference type="STRING" id="1121919.SAMN02745975_00793"/>
<dbReference type="HAMAP" id="MF_00120">
    <property type="entry name" value="GatA"/>
    <property type="match status" value="1"/>
</dbReference>
<dbReference type="InterPro" id="IPR036928">
    <property type="entry name" value="AS_sf"/>
</dbReference>
<dbReference type="InterPro" id="IPR020556">
    <property type="entry name" value="Amidase_CS"/>
</dbReference>
<evidence type="ECO:0000256" key="6">
    <source>
        <dbReference type="ARBA" id="ARBA00025295"/>
    </source>
</evidence>
<dbReference type="PROSITE" id="PS00571">
    <property type="entry name" value="AMIDASES"/>
    <property type="match status" value="1"/>
</dbReference>
<reference evidence="12" key="1">
    <citation type="submission" date="2016-11" db="EMBL/GenBank/DDBJ databases">
        <authorList>
            <person name="Varghese N."/>
            <person name="Submissions S."/>
        </authorList>
    </citation>
    <scope>NUCLEOTIDE SEQUENCE [LARGE SCALE GENOMIC DNA]</scope>
    <source>
        <strain evidence="12">DSM 17957</strain>
    </source>
</reference>
<evidence type="ECO:0000256" key="7">
    <source>
        <dbReference type="ARBA" id="ARBA00047407"/>
    </source>
</evidence>
<comment type="similarity">
    <text evidence="1 8">Belongs to the amidase family. GatA subfamily.</text>
</comment>
<evidence type="ECO:0000256" key="5">
    <source>
        <dbReference type="ARBA" id="ARBA00022917"/>
    </source>
</evidence>
<dbReference type="PANTHER" id="PTHR11895:SF151">
    <property type="entry name" value="GLUTAMYL-TRNA(GLN) AMIDOTRANSFERASE SUBUNIT A"/>
    <property type="match status" value="1"/>
</dbReference>
<keyword evidence="12" id="KW-1185">Reference proteome</keyword>
<comment type="subunit">
    <text evidence="8">Heterotrimer of A, B and C subunits.</text>
</comment>
<dbReference type="Gene3D" id="3.90.1300.10">
    <property type="entry name" value="Amidase signature (AS) domain"/>
    <property type="match status" value="1"/>
</dbReference>
<keyword evidence="4 8" id="KW-0067">ATP-binding</keyword>
<gene>
    <name evidence="8" type="primary">gatA</name>
    <name evidence="11" type="ORF">SAMN02745975_00793</name>
</gene>
<evidence type="ECO:0000256" key="4">
    <source>
        <dbReference type="ARBA" id="ARBA00022840"/>
    </source>
</evidence>
<accession>A0A1M6ERF0</accession>
<evidence type="ECO:0000256" key="9">
    <source>
        <dbReference type="SAM" id="MobiDB-lite"/>
    </source>
</evidence>
<comment type="function">
    <text evidence="6 8">Allows the formation of correctly charged Gln-tRNA(Gln) through the transamidation of misacylated Glu-tRNA(Gln) in organisms which lack glutaminyl-tRNA synthetase. The reaction takes place in the presence of glutamine and ATP through an activated gamma-phospho-Glu-tRNA(Gln).</text>
</comment>
<keyword evidence="2 8" id="KW-0436">Ligase</keyword>
<keyword evidence="5 8" id="KW-0648">Protein biosynthesis</keyword>
<dbReference type="RefSeq" id="WP_110940070.1">
    <property type="nucleotide sequence ID" value="NZ_FQZV01000009.1"/>
</dbReference>
<sequence>MDLLQRTAHEVRDLMRKKEISSKELTEAALDRIEKIDGQIEAFLHTSRERALTWAQEVDKRLQEGQELSDLAGIPMALKDNICTEGIPTTCASKILGNFVPPYNATVTEKLYQGKAILVGKTNMDEFAMGSSTENSAFRKTKNPWDEQRVPGGSSGGSAAAVASSEVFYALGSDTGGSIRQPASFCGLVGLKPTYGLVSRYGLIAYASSLDQIGPLTKDVEDCALVLNAIAGHDPMDSTSAEGKEVDYRKALISDVKGLKIGIAKEYFGEGIDEAVKRNVYAAIEQLKSLGADYEEVSLPHTEYALPTYYILASSECSSNLARFDGIRYGYRTESYDNLTDLFVKTRSEGFGEEVKRRIMLGTYALSSGYYDAYYKKALQVRTLIKQDFDKAFEKFDVLIAPTTPTPAFRLGEKTDDPLQMYMSDVCTVPINIAGIPAISVPCGFVEGLPVGLQIMGKHFAESTLLRVAYTVEQNNAYHKERPAL</sequence>
<dbReference type="EC" id="6.3.5.7" evidence="8"/>
<name>A0A1M6ERF0_9FIRM</name>
<evidence type="ECO:0000256" key="8">
    <source>
        <dbReference type="HAMAP-Rule" id="MF_00120"/>
    </source>
</evidence>
<evidence type="ECO:0000256" key="2">
    <source>
        <dbReference type="ARBA" id="ARBA00022598"/>
    </source>
</evidence>
<feature type="active site" description="Charge relay system" evidence="8">
    <location>
        <position position="154"/>
    </location>
</feature>
<feature type="active site" description="Acyl-ester intermediate" evidence="8">
    <location>
        <position position="178"/>
    </location>
</feature>
<dbReference type="GO" id="GO:0006412">
    <property type="term" value="P:translation"/>
    <property type="evidence" value="ECO:0007669"/>
    <property type="project" value="UniProtKB-UniRule"/>
</dbReference>
<feature type="region of interest" description="Disordered" evidence="9">
    <location>
        <begin position="135"/>
        <end position="156"/>
    </location>
</feature>
<dbReference type="Pfam" id="PF01425">
    <property type="entry name" value="Amidase"/>
    <property type="match status" value="1"/>
</dbReference>
<dbReference type="SUPFAM" id="SSF75304">
    <property type="entry name" value="Amidase signature (AS) enzymes"/>
    <property type="match status" value="1"/>
</dbReference>
<dbReference type="InterPro" id="IPR004412">
    <property type="entry name" value="GatA"/>
</dbReference>
<dbReference type="Proteomes" id="UP000184536">
    <property type="component" value="Unassembled WGS sequence"/>
</dbReference>
<dbReference type="GO" id="GO:0016740">
    <property type="term" value="F:transferase activity"/>
    <property type="evidence" value="ECO:0007669"/>
    <property type="project" value="UniProtKB-KW"/>
</dbReference>
<protein>
    <recommendedName>
        <fullName evidence="8">Glutamyl-tRNA(Gln) amidotransferase subunit A</fullName>
        <shortName evidence="8">Glu-ADT subunit A</shortName>
        <ecNumber evidence="8">6.3.5.7</ecNumber>
    </recommendedName>
</protein>
<dbReference type="OrthoDB" id="9811471at2"/>
<keyword evidence="3 8" id="KW-0547">Nucleotide-binding</keyword>
<dbReference type="EMBL" id="FQZV01000009">
    <property type="protein sequence ID" value="SHI87939.1"/>
    <property type="molecule type" value="Genomic_DNA"/>
</dbReference>
<dbReference type="GO" id="GO:0030956">
    <property type="term" value="C:glutamyl-tRNA(Gln) amidotransferase complex"/>
    <property type="evidence" value="ECO:0007669"/>
    <property type="project" value="InterPro"/>
</dbReference>
<evidence type="ECO:0000256" key="1">
    <source>
        <dbReference type="ARBA" id="ARBA00008069"/>
    </source>
</evidence>
<evidence type="ECO:0000313" key="11">
    <source>
        <dbReference type="EMBL" id="SHI87939.1"/>
    </source>
</evidence>
<feature type="active site" description="Charge relay system" evidence="8">
    <location>
        <position position="79"/>
    </location>
</feature>
<dbReference type="PANTHER" id="PTHR11895">
    <property type="entry name" value="TRANSAMIDASE"/>
    <property type="match status" value="1"/>
</dbReference>
<feature type="domain" description="Amidase" evidence="10">
    <location>
        <begin position="24"/>
        <end position="466"/>
    </location>
</feature>
<comment type="catalytic activity">
    <reaction evidence="7 8">
        <text>L-glutamyl-tRNA(Gln) + L-glutamine + ATP + H2O = L-glutaminyl-tRNA(Gln) + L-glutamate + ADP + phosphate + H(+)</text>
        <dbReference type="Rhea" id="RHEA:17521"/>
        <dbReference type="Rhea" id="RHEA-COMP:9681"/>
        <dbReference type="Rhea" id="RHEA-COMP:9684"/>
        <dbReference type="ChEBI" id="CHEBI:15377"/>
        <dbReference type="ChEBI" id="CHEBI:15378"/>
        <dbReference type="ChEBI" id="CHEBI:29985"/>
        <dbReference type="ChEBI" id="CHEBI:30616"/>
        <dbReference type="ChEBI" id="CHEBI:43474"/>
        <dbReference type="ChEBI" id="CHEBI:58359"/>
        <dbReference type="ChEBI" id="CHEBI:78520"/>
        <dbReference type="ChEBI" id="CHEBI:78521"/>
        <dbReference type="ChEBI" id="CHEBI:456216"/>
        <dbReference type="EC" id="6.3.5.7"/>
    </reaction>
</comment>
<dbReference type="GO" id="GO:0005524">
    <property type="term" value="F:ATP binding"/>
    <property type="evidence" value="ECO:0007669"/>
    <property type="project" value="UniProtKB-KW"/>
</dbReference>
<dbReference type="InterPro" id="IPR000120">
    <property type="entry name" value="Amidase"/>
</dbReference>
<evidence type="ECO:0000256" key="3">
    <source>
        <dbReference type="ARBA" id="ARBA00022741"/>
    </source>
</evidence>
<proteinExistence type="inferred from homology"/>
<dbReference type="NCBIfam" id="TIGR00132">
    <property type="entry name" value="gatA"/>
    <property type="match status" value="1"/>
</dbReference>
<dbReference type="GO" id="GO:0050567">
    <property type="term" value="F:glutaminyl-tRNA synthase (glutamine-hydrolyzing) activity"/>
    <property type="evidence" value="ECO:0007669"/>
    <property type="project" value="UniProtKB-UniRule"/>
</dbReference>
<dbReference type="AlphaFoldDB" id="A0A1M6ERF0"/>
<dbReference type="InterPro" id="IPR023631">
    <property type="entry name" value="Amidase_dom"/>
</dbReference>